<dbReference type="InterPro" id="IPR015421">
    <property type="entry name" value="PyrdxlP-dep_Trfase_major"/>
</dbReference>
<evidence type="ECO:0000256" key="3">
    <source>
        <dbReference type="ARBA" id="ARBA00022576"/>
    </source>
</evidence>
<sequence length="442" mass="48928">MKKPKITRLPGLNAVRLMALDEEFVSPSYTRSYPLVAESGKGVWITDVDGNKFLDFTAGIAVCSTGHCHPKVVKAIQRQAGKLIHMSGTDFYYEPQIRLAEKLTDMAPLGLHDSKVYFGNSGAEAVEAAFKLARWYSKRPINLAFYGAFHGRTMGALSLTGSKSIQKDGFYPLVPQVTHAPYAYCYRCPYKMTYPKCDVECVRWIEDHLFKTIIPPEQVAAIFVEPIQGEGGYIIPPLLFHKKLHRLAHKYGILYVADEVQSGMGRTGKMFAMEHFNIWPDIMTLAKGIASGMPLGVTIASSDIMSWPPGAHASTFGGNPISCQAALATIDLLENGLIENADIQGARLRMGLALLQSEYECVGDIRGAGLMNAVEFVKDRHTKEPDPELCDKIIMKAFNKGLLLLTCGKNSIRFCPPLVVTEKEINVCVNIFIDVLKEIFEK</sequence>
<dbReference type="InterPro" id="IPR050103">
    <property type="entry name" value="Class-III_PLP-dep_AT"/>
</dbReference>
<dbReference type="InterPro" id="IPR049704">
    <property type="entry name" value="Aminotrans_3_PPA_site"/>
</dbReference>
<dbReference type="Pfam" id="PF00202">
    <property type="entry name" value="Aminotran_3"/>
    <property type="match status" value="1"/>
</dbReference>
<proteinExistence type="inferred from homology"/>
<dbReference type="CDD" id="cd00610">
    <property type="entry name" value="OAT_like"/>
    <property type="match status" value="1"/>
</dbReference>
<evidence type="ECO:0000256" key="4">
    <source>
        <dbReference type="ARBA" id="ARBA00022679"/>
    </source>
</evidence>
<dbReference type="InterPro" id="IPR015424">
    <property type="entry name" value="PyrdxlP-dep_Trfase"/>
</dbReference>
<comment type="similarity">
    <text evidence="2">Belongs to the class-III pyridoxal-phosphate-dependent aminotransferase family.</text>
</comment>
<keyword evidence="5" id="KW-0663">Pyridoxal phosphate</keyword>
<dbReference type="PROSITE" id="PS00600">
    <property type="entry name" value="AA_TRANSFER_CLASS_3"/>
    <property type="match status" value="1"/>
</dbReference>
<evidence type="ECO:0000256" key="1">
    <source>
        <dbReference type="ARBA" id="ARBA00001933"/>
    </source>
</evidence>
<accession>A0A0F9N7H8</accession>
<dbReference type="PIRSF" id="PIRSF000521">
    <property type="entry name" value="Transaminase_4ab_Lys_Orn"/>
    <property type="match status" value="1"/>
</dbReference>
<dbReference type="NCBIfam" id="NF004426">
    <property type="entry name" value="PRK05769.1"/>
    <property type="match status" value="1"/>
</dbReference>
<name>A0A0F9N7H8_9ZZZZ</name>
<dbReference type="Gene3D" id="3.40.640.10">
    <property type="entry name" value="Type I PLP-dependent aspartate aminotransferase-like (Major domain)"/>
    <property type="match status" value="1"/>
</dbReference>
<dbReference type="PANTHER" id="PTHR11986">
    <property type="entry name" value="AMINOTRANSFERASE CLASS III"/>
    <property type="match status" value="1"/>
</dbReference>
<dbReference type="InterPro" id="IPR005814">
    <property type="entry name" value="Aminotrans_3"/>
</dbReference>
<evidence type="ECO:0008006" key="7">
    <source>
        <dbReference type="Google" id="ProtNLM"/>
    </source>
</evidence>
<protein>
    <recommendedName>
        <fullName evidence="7">Acetyl ornithine aminotransferase family protein</fullName>
    </recommendedName>
</protein>
<dbReference type="GO" id="GO:0042802">
    <property type="term" value="F:identical protein binding"/>
    <property type="evidence" value="ECO:0007669"/>
    <property type="project" value="TreeGrafter"/>
</dbReference>
<evidence type="ECO:0000313" key="6">
    <source>
        <dbReference type="EMBL" id="KKM84745.1"/>
    </source>
</evidence>
<dbReference type="SUPFAM" id="SSF53383">
    <property type="entry name" value="PLP-dependent transferases"/>
    <property type="match status" value="1"/>
</dbReference>
<evidence type="ECO:0000256" key="5">
    <source>
        <dbReference type="ARBA" id="ARBA00022898"/>
    </source>
</evidence>
<comment type="cofactor">
    <cofactor evidence="1">
        <name>pyridoxal 5'-phosphate</name>
        <dbReference type="ChEBI" id="CHEBI:597326"/>
    </cofactor>
</comment>
<reference evidence="6" key="1">
    <citation type="journal article" date="2015" name="Nature">
        <title>Complex archaea that bridge the gap between prokaryotes and eukaryotes.</title>
        <authorList>
            <person name="Spang A."/>
            <person name="Saw J.H."/>
            <person name="Jorgensen S.L."/>
            <person name="Zaremba-Niedzwiedzka K."/>
            <person name="Martijn J."/>
            <person name="Lind A.E."/>
            <person name="van Eijk R."/>
            <person name="Schleper C."/>
            <person name="Guy L."/>
            <person name="Ettema T.J."/>
        </authorList>
    </citation>
    <scope>NUCLEOTIDE SEQUENCE</scope>
</reference>
<keyword evidence="4" id="KW-0808">Transferase</keyword>
<comment type="caution">
    <text evidence="6">The sequence shown here is derived from an EMBL/GenBank/DDBJ whole genome shotgun (WGS) entry which is preliminary data.</text>
</comment>
<gene>
    <name evidence="6" type="ORF">LCGC14_1296130</name>
</gene>
<dbReference type="PANTHER" id="PTHR11986:SF58">
    <property type="entry name" value="LEUCINE_METHIONINE RACEMASE"/>
    <property type="match status" value="1"/>
</dbReference>
<dbReference type="Gene3D" id="3.90.1150.10">
    <property type="entry name" value="Aspartate Aminotransferase, domain 1"/>
    <property type="match status" value="1"/>
</dbReference>
<dbReference type="EMBL" id="LAZR01007519">
    <property type="protein sequence ID" value="KKM84745.1"/>
    <property type="molecule type" value="Genomic_DNA"/>
</dbReference>
<dbReference type="GO" id="GO:0030170">
    <property type="term" value="F:pyridoxal phosphate binding"/>
    <property type="evidence" value="ECO:0007669"/>
    <property type="project" value="InterPro"/>
</dbReference>
<dbReference type="InterPro" id="IPR015422">
    <property type="entry name" value="PyrdxlP-dep_Trfase_small"/>
</dbReference>
<evidence type="ECO:0000256" key="2">
    <source>
        <dbReference type="ARBA" id="ARBA00008954"/>
    </source>
</evidence>
<dbReference type="AlphaFoldDB" id="A0A0F9N7H8"/>
<dbReference type="FunFam" id="3.40.640.10:FF:000013">
    <property type="entry name" value="4-aminobutyrate aminotransferase"/>
    <property type="match status" value="1"/>
</dbReference>
<organism evidence="6">
    <name type="scientific">marine sediment metagenome</name>
    <dbReference type="NCBI Taxonomy" id="412755"/>
    <lineage>
        <taxon>unclassified sequences</taxon>
        <taxon>metagenomes</taxon>
        <taxon>ecological metagenomes</taxon>
    </lineage>
</organism>
<dbReference type="GO" id="GO:0008483">
    <property type="term" value="F:transaminase activity"/>
    <property type="evidence" value="ECO:0007669"/>
    <property type="project" value="UniProtKB-KW"/>
</dbReference>
<keyword evidence="3" id="KW-0032">Aminotransferase</keyword>